<reference evidence="2" key="1">
    <citation type="journal article" date="2019" name="Int. J. Syst. Evol. Microbiol.">
        <title>The Global Catalogue of Microorganisms (GCM) 10K type strain sequencing project: providing services to taxonomists for standard genome sequencing and annotation.</title>
        <authorList>
            <consortium name="The Broad Institute Genomics Platform"/>
            <consortium name="The Broad Institute Genome Sequencing Center for Infectious Disease"/>
            <person name="Wu L."/>
            <person name="Ma J."/>
        </authorList>
    </citation>
    <scope>NUCLEOTIDE SEQUENCE [LARGE SCALE GENOMIC DNA]</scope>
    <source>
        <strain evidence="2">JCM 17939</strain>
    </source>
</reference>
<dbReference type="Proteomes" id="UP001501442">
    <property type="component" value="Unassembled WGS sequence"/>
</dbReference>
<comment type="caution">
    <text evidence="1">The sequence shown here is derived from an EMBL/GenBank/DDBJ whole genome shotgun (WGS) entry which is preliminary data.</text>
</comment>
<gene>
    <name evidence="1" type="ORF">GCM10023196_013500</name>
</gene>
<evidence type="ECO:0000313" key="2">
    <source>
        <dbReference type="Proteomes" id="UP001501442"/>
    </source>
</evidence>
<evidence type="ECO:0000313" key="1">
    <source>
        <dbReference type="EMBL" id="GAA4622216.1"/>
    </source>
</evidence>
<name>A0ABP8U4L5_9ACTN</name>
<proteinExistence type="predicted"/>
<organism evidence="1 2">
    <name type="scientific">Actinoallomurus vinaceus</name>
    <dbReference type="NCBI Taxonomy" id="1080074"/>
    <lineage>
        <taxon>Bacteria</taxon>
        <taxon>Bacillati</taxon>
        <taxon>Actinomycetota</taxon>
        <taxon>Actinomycetes</taxon>
        <taxon>Streptosporangiales</taxon>
        <taxon>Thermomonosporaceae</taxon>
        <taxon>Actinoallomurus</taxon>
    </lineage>
</organism>
<sequence>MIHKMVLCEALNSTAMWVWATFSPDTEAMTAISAIETAIKIVRSWRASGVPSPLACSAAPGAGWFVLIVSSQKGHAKSAPE</sequence>
<keyword evidence="2" id="KW-1185">Reference proteome</keyword>
<evidence type="ECO:0008006" key="3">
    <source>
        <dbReference type="Google" id="ProtNLM"/>
    </source>
</evidence>
<accession>A0ABP8U4L5</accession>
<dbReference type="EMBL" id="BAABHK010000002">
    <property type="protein sequence ID" value="GAA4622216.1"/>
    <property type="molecule type" value="Genomic_DNA"/>
</dbReference>
<protein>
    <recommendedName>
        <fullName evidence="3">Secreted protein</fullName>
    </recommendedName>
</protein>